<dbReference type="Proteomes" id="UP000199280">
    <property type="component" value="Unassembled WGS sequence"/>
</dbReference>
<accession>A0A143Z9F3</accession>
<keyword evidence="4" id="KW-1185">Reference proteome</keyword>
<evidence type="ECO:0000313" key="2">
    <source>
        <dbReference type="EMBL" id="SEJ97880.1"/>
    </source>
</evidence>
<evidence type="ECO:0000313" key="3">
    <source>
        <dbReference type="Proteomes" id="UP000076878"/>
    </source>
</evidence>
<evidence type="ECO:0000313" key="4">
    <source>
        <dbReference type="Proteomes" id="UP000199280"/>
    </source>
</evidence>
<dbReference type="EMBL" id="FNYT01000053">
    <property type="protein sequence ID" value="SEJ97880.1"/>
    <property type="molecule type" value="Genomic_DNA"/>
</dbReference>
<protein>
    <submittedName>
        <fullName evidence="1">Uncharacterized protein</fullName>
    </submittedName>
</protein>
<proteinExistence type="predicted"/>
<dbReference type="EMBL" id="FJNB01000038">
    <property type="protein sequence ID" value="CZR10579.1"/>
    <property type="molecule type" value="Genomic_DNA"/>
</dbReference>
<evidence type="ECO:0000313" key="1">
    <source>
        <dbReference type="EMBL" id="CZR10579.1"/>
    </source>
</evidence>
<reference evidence="1 3" key="1">
    <citation type="submission" date="2016-02" db="EMBL/GenBank/DDBJ databases">
        <authorList>
            <person name="Wen L."/>
            <person name="He K."/>
            <person name="Yang H."/>
        </authorList>
    </citation>
    <scope>NUCLEOTIDE SEQUENCE [LARGE SCALE GENOMIC DNA]</scope>
    <source>
        <strain evidence="1">Trichococcus_R210</strain>
    </source>
</reference>
<dbReference type="STRING" id="640938.TR210_2952"/>
<dbReference type="AlphaFoldDB" id="A0A143Z9F3"/>
<gene>
    <name evidence="2" type="ORF">SAMN05216375_1538</name>
    <name evidence="1" type="ORF">TR210_2952</name>
</gene>
<name>A0A143Z9F3_9LACT</name>
<sequence>MTNDQAQGYVLLACKELGISREQAEQLIYAMESQFDYYAEQEAREKGFDWLYDREK</sequence>
<dbReference type="Proteomes" id="UP000076878">
    <property type="component" value="Unassembled WGS sequence"/>
</dbReference>
<dbReference type="RefSeq" id="WP_162840221.1">
    <property type="nucleotide sequence ID" value="NZ_FJNB01000038.1"/>
</dbReference>
<reference evidence="2 4" key="2">
    <citation type="submission" date="2016-10" db="EMBL/GenBank/DDBJ databases">
        <authorList>
            <person name="Varghese N."/>
            <person name="Submissions S."/>
        </authorList>
    </citation>
    <scope>NUCLEOTIDE SEQUENCE [LARGE SCALE GENOMIC DNA]</scope>
    <source>
        <strain evidence="2 4">DSM 22150</strain>
    </source>
</reference>
<organism evidence="1 3">
    <name type="scientific">Trichococcus ilyis</name>
    <dbReference type="NCBI Taxonomy" id="640938"/>
    <lineage>
        <taxon>Bacteria</taxon>
        <taxon>Bacillati</taxon>
        <taxon>Bacillota</taxon>
        <taxon>Bacilli</taxon>
        <taxon>Lactobacillales</taxon>
        <taxon>Carnobacteriaceae</taxon>
        <taxon>Trichococcus</taxon>
    </lineage>
</organism>